<reference evidence="2 3" key="1">
    <citation type="journal article" date="2019" name="Int. J. Syst. Evol. Microbiol.">
        <title>The Global Catalogue of Microorganisms (GCM) 10K type strain sequencing project: providing services to taxonomists for standard genome sequencing and annotation.</title>
        <authorList>
            <consortium name="The Broad Institute Genomics Platform"/>
            <consortium name="The Broad Institute Genome Sequencing Center for Infectious Disease"/>
            <person name="Wu L."/>
            <person name="Ma J."/>
        </authorList>
    </citation>
    <scope>NUCLEOTIDE SEQUENCE [LARGE SCALE GENOMIC DNA]</scope>
    <source>
        <strain evidence="2 3">JCM 13518</strain>
    </source>
</reference>
<protein>
    <recommendedName>
        <fullName evidence="4">DUF2530 domain-containing protein</fullName>
    </recommendedName>
</protein>
<comment type="caution">
    <text evidence="2">The sequence shown here is derived from an EMBL/GenBank/DDBJ whole genome shotgun (WGS) entry which is preliminary data.</text>
</comment>
<accession>A0ABN2JW29</accession>
<dbReference type="RefSeq" id="WP_344201158.1">
    <property type="nucleotide sequence ID" value="NZ_BAAAME010000004.1"/>
</dbReference>
<evidence type="ECO:0000256" key="1">
    <source>
        <dbReference type="SAM" id="Phobius"/>
    </source>
</evidence>
<keyword evidence="1" id="KW-0472">Membrane</keyword>
<dbReference type="EMBL" id="BAAAME010000004">
    <property type="protein sequence ID" value="GAA1740940.1"/>
    <property type="molecule type" value="Genomic_DNA"/>
</dbReference>
<sequence length="73" mass="7982">MDRPFPWGLLVIAVLLGWGTLTLEDGWVRYGGVAAVAVVAGALAYQITQRDKARAEAKRRAAEEDVPDLWDGE</sequence>
<keyword evidence="3" id="KW-1185">Reference proteome</keyword>
<dbReference type="Proteomes" id="UP001501057">
    <property type="component" value="Unassembled WGS sequence"/>
</dbReference>
<gene>
    <name evidence="2" type="ORF">GCM10009710_21410</name>
</gene>
<proteinExistence type="predicted"/>
<name>A0ABN2JW29_9ACTN</name>
<evidence type="ECO:0000313" key="2">
    <source>
        <dbReference type="EMBL" id="GAA1740940.1"/>
    </source>
</evidence>
<feature type="transmembrane region" description="Helical" evidence="1">
    <location>
        <begin position="27"/>
        <end position="45"/>
    </location>
</feature>
<organism evidence="2 3">
    <name type="scientific">Aeromicrobium alkaliterrae</name>
    <dbReference type="NCBI Taxonomy" id="302168"/>
    <lineage>
        <taxon>Bacteria</taxon>
        <taxon>Bacillati</taxon>
        <taxon>Actinomycetota</taxon>
        <taxon>Actinomycetes</taxon>
        <taxon>Propionibacteriales</taxon>
        <taxon>Nocardioidaceae</taxon>
        <taxon>Aeromicrobium</taxon>
    </lineage>
</organism>
<keyword evidence="1" id="KW-1133">Transmembrane helix</keyword>
<evidence type="ECO:0000313" key="3">
    <source>
        <dbReference type="Proteomes" id="UP001501057"/>
    </source>
</evidence>
<feature type="transmembrane region" description="Helical" evidence="1">
    <location>
        <begin position="5"/>
        <end position="21"/>
    </location>
</feature>
<evidence type="ECO:0008006" key="4">
    <source>
        <dbReference type="Google" id="ProtNLM"/>
    </source>
</evidence>
<keyword evidence="1" id="KW-0812">Transmembrane</keyword>